<dbReference type="SUPFAM" id="SSF103657">
    <property type="entry name" value="BAR/IMD domain-like"/>
    <property type="match status" value="1"/>
</dbReference>
<evidence type="ECO:0000313" key="2">
    <source>
        <dbReference type="Proteomes" id="UP000271098"/>
    </source>
</evidence>
<protein>
    <submittedName>
        <fullName evidence="3">Ovule protein</fullName>
    </submittedName>
</protein>
<sequence length="108" mass="11778">MLKSIEAETRVMNIIQRCYEDMNNAAQSISPASDTASVVEQYRSGYAHPQPFPFEDLGAPSAVVTGEGSSVVDTMKRPTKNGSMVKINRKPSMGLFRGNSHARKVCIS</sequence>
<reference evidence="1 2" key="2">
    <citation type="submission" date="2018-11" db="EMBL/GenBank/DDBJ databases">
        <authorList>
            <consortium name="Pathogen Informatics"/>
        </authorList>
    </citation>
    <scope>NUCLEOTIDE SEQUENCE [LARGE SCALE GENOMIC DNA]</scope>
</reference>
<dbReference type="EMBL" id="UYRT01079688">
    <property type="protein sequence ID" value="VDN21208.1"/>
    <property type="molecule type" value="Genomic_DNA"/>
</dbReference>
<dbReference type="Proteomes" id="UP000271098">
    <property type="component" value="Unassembled WGS sequence"/>
</dbReference>
<evidence type="ECO:0000313" key="1">
    <source>
        <dbReference type="EMBL" id="VDN21208.1"/>
    </source>
</evidence>
<dbReference type="Gene3D" id="1.20.1270.60">
    <property type="entry name" value="Arfaptin homology (AH) domain/BAR domain"/>
    <property type="match status" value="1"/>
</dbReference>
<name>A0A183DVY9_9BILA</name>
<gene>
    <name evidence="1" type="ORF">GPUH_LOCUS12880</name>
</gene>
<dbReference type="OrthoDB" id="8783038at2759"/>
<organism evidence="3">
    <name type="scientific">Gongylonema pulchrum</name>
    <dbReference type="NCBI Taxonomy" id="637853"/>
    <lineage>
        <taxon>Eukaryota</taxon>
        <taxon>Metazoa</taxon>
        <taxon>Ecdysozoa</taxon>
        <taxon>Nematoda</taxon>
        <taxon>Chromadorea</taxon>
        <taxon>Rhabditida</taxon>
        <taxon>Spirurina</taxon>
        <taxon>Spiruromorpha</taxon>
        <taxon>Spiruroidea</taxon>
        <taxon>Gongylonematidae</taxon>
        <taxon>Gongylonema</taxon>
    </lineage>
</organism>
<dbReference type="InterPro" id="IPR027267">
    <property type="entry name" value="AH/BAR_dom_sf"/>
</dbReference>
<evidence type="ECO:0000313" key="3">
    <source>
        <dbReference type="WBParaSite" id="GPUH_0001289401-mRNA-1"/>
    </source>
</evidence>
<dbReference type="WBParaSite" id="GPUH_0001289401-mRNA-1">
    <property type="protein sequence ID" value="GPUH_0001289401-mRNA-1"/>
    <property type="gene ID" value="GPUH_0001289401"/>
</dbReference>
<reference evidence="3" key="1">
    <citation type="submission" date="2016-06" db="UniProtKB">
        <authorList>
            <consortium name="WormBaseParasite"/>
        </authorList>
    </citation>
    <scope>IDENTIFICATION</scope>
</reference>
<proteinExistence type="predicted"/>
<dbReference type="AlphaFoldDB" id="A0A183DVY9"/>
<accession>A0A183DVY9</accession>
<keyword evidence="2" id="KW-1185">Reference proteome</keyword>